<proteinExistence type="predicted"/>
<keyword evidence="9" id="KW-1185">Reference proteome</keyword>
<evidence type="ECO:0000256" key="7">
    <source>
        <dbReference type="ARBA" id="ARBA00023291"/>
    </source>
</evidence>
<dbReference type="Proteomes" id="UP001501598">
    <property type="component" value="Unassembled WGS sequence"/>
</dbReference>
<accession>A0ABP8S459</accession>
<keyword evidence="4" id="KW-0249">Electron transport</keyword>
<dbReference type="PANTHER" id="PTHR36923">
    <property type="entry name" value="FERREDOXIN"/>
    <property type="match status" value="1"/>
</dbReference>
<comment type="caution">
    <text evidence="8">The sequence shown here is derived from an EMBL/GenBank/DDBJ whole genome shotgun (WGS) entry which is preliminary data.</text>
</comment>
<evidence type="ECO:0000313" key="8">
    <source>
        <dbReference type="EMBL" id="GAA4561040.1"/>
    </source>
</evidence>
<evidence type="ECO:0008006" key="10">
    <source>
        <dbReference type="Google" id="ProtNLM"/>
    </source>
</evidence>
<keyword evidence="5" id="KW-0408">Iron</keyword>
<dbReference type="PANTHER" id="PTHR36923:SF3">
    <property type="entry name" value="FERREDOXIN"/>
    <property type="match status" value="1"/>
</dbReference>
<evidence type="ECO:0000256" key="3">
    <source>
        <dbReference type="ARBA" id="ARBA00022723"/>
    </source>
</evidence>
<organism evidence="8 9">
    <name type="scientific">Pseudonocardia xishanensis</name>
    <dbReference type="NCBI Taxonomy" id="630995"/>
    <lineage>
        <taxon>Bacteria</taxon>
        <taxon>Bacillati</taxon>
        <taxon>Actinomycetota</taxon>
        <taxon>Actinomycetes</taxon>
        <taxon>Pseudonocardiales</taxon>
        <taxon>Pseudonocardiaceae</taxon>
        <taxon>Pseudonocardia</taxon>
    </lineage>
</organism>
<evidence type="ECO:0000256" key="5">
    <source>
        <dbReference type="ARBA" id="ARBA00023004"/>
    </source>
</evidence>
<evidence type="ECO:0000256" key="2">
    <source>
        <dbReference type="ARBA" id="ARBA00022448"/>
    </source>
</evidence>
<evidence type="ECO:0000256" key="1">
    <source>
        <dbReference type="ARBA" id="ARBA00001927"/>
    </source>
</evidence>
<dbReference type="InterPro" id="IPR051269">
    <property type="entry name" value="Fe-S_cluster_ET"/>
</dbReference>
<keyword evidence="7" id="KW-0003">3Fe-4S</keyword>
<reference evidence="9" key="1">
    <citation type="journal article" date="2019" name="Int. J. Syst. Evol. Microbiol.">
        <title>The Global Catalogue of Microorganisms (GCM) 10K type strain sequencing project: providing services to taxonomists for standard genome sequencing and annotation.</title>
        <authorList>
            <consortium name="The Broad Institute Genomics Platform"/>
            <consortium name="The Broad Institute Genome Sequencing Center for Infectious Disease"/>
            <person name="Wu L."/>
            <person name="Ma J."/>
        </authorList>
    </citation>
    <scope>NUCLEOTIDE SEQUENCE [LARGE SCALE GENOMIC DNA]</scope>
    <source>
        <strain evidence="9">JCM 17906</strain>
    </source>
</reference>
<keyword evidence="2" id="KW-0813">Transport</keyword>
<name>A0ABP8S459_9PSEU</name>
<keyword evidence="6" id="KW-0411">Iron-sulfur</keyword>
<comment type="cofactor">
    <cofactor evidence="1">
        <name>[3Fe-4S] cluster</name>
        <dbReference type="ChEBI" id="CHEBI:21137"/>
    </cofactor>
</comment>
<evidence type="ECO:0000313" key="9">
    <source>
        <dbReference type="Proteomes" id="UP001501598"/>
    </source>
</evidence>
<dbReference type="RefSeq" id="WP_345428919.1">
    <property type="nucleotide sequence ID" value="NZ_BAABGT010000124.1"/>
</dbReference>
<gene>
    <name evidence="8" type="ORF">GCM10023175_72320</name>
</gene>
<dbReference type="Pfam" id="PF13459">
    <property type="entry name" value="Fer4_15"/>
    <property type="match status" value="1"/>
</dbReference>
<dbReference type="SUPFAM" id="SSF54862">
    <property type="entry name" value="4Fe-4S ferredoxins"/>
    <property type="match status" value="1"/>
</dbReference>
<protein>
    <recommendedName>
        <fullName evidence="10">Ferredoxin</fullName>
    </recommendedName>
</protein>
<evidence type="ECO:0000256" key="4">
    <source>
        <dbReference type="ARBA" id="ARBA00022982"/>
    </source>
</evidence>
<evidence type="ECO:0000256" key="6">
    <source>
        <dbReference type="ARBA" id="ARBA00023014"/>
    </source>
</evidence>
<sequence>MPVIRADKARCEGYGNCVIAAPEFLDVDDEGVVVVIQEHVPDSALGRADNAARSCPVSALRVDR</sequence>
<dbReference type="EMBL" id="BAABGT010000124">
    <property type="protein sequence ID" value="GAA4561040.1"/>
    <property type="molecule type" value="Genomic_DNA"/>
</dbReference>
<dbReference type="Gene3D" id="3.30.70.20">
    <property type="match status" value="1"/>
</dbReference>
<keyword evidence="3" id="KW-0479">Metal-binding</keyword>